<dbReference type="Proteomes" id="UP000762676">
    <property type="component" value="Unassembled WGS sequence"/>
</dbReference>
<reference evidence="2 3" key="1">
    <citation type="journal article" date="2021" name="Elife">
        <title>Chloroplast acquisition without the gene transfer in kleptoplastic sea slugs, Plakobranchus ocellatus.</title>
        <authorList>
            <person name="Maeda T."/>
            <person name="Takahashi S."/>
            <person name="Yoshida T."/>
            <person name="Shimamura S."/>
            <person name="Takaki Y."/>
            <person name="Nagai Y."/>
            <person name="Toyoda A."/>
            <person name="Suzuki Y."/>
            <person name="Arimoto A."/>
            <person name="Ishii H."/>
            <person name="Satoh N."/>
            <person name="Nishiyama T."/>
            <person name="Hasebe M."/>
            <person name="Maruyama T."/>
            <person name="Minagawa J."/>
            <person name="Obokata J."/>
            <person name="Shigenobu S."/>
        </authorList>
    </citation>
    <scope>NUCLEOTIDE SEQUENCE [LARGE SCALE GENOMIC DNA]</scope>
</reference>
<comment type="caution">
    <text evidence="2">The sequence shown here is derived from an EMBL/GenBank/DDBJ whole genome shotgun (WGS) entry which is preliminary data.</text>
</comment>
<accession>A0AAV4GX03</accession>
<protein>
    <submittedName>
        <fullName evidence="2">Uncharacterized protein</fullName>
    </submittedName>
</protein>
<evidence type="ECO:0000256" key="1">
    <source>
        <dbReference type="SAM" id="MobiDB-lite"/>
    </source>
</evidence>
<gene>
    <name evidence="2" type="ORF">ElyMa_000798900</name>
</gene>
<evidence type="ECO:0000313" key="3">
    <source>
        <dbReference type="Proteomes" id="UP000762676"/>
    </source>
</evidence>
<dbReference type="AlphaFoldDB" id="A0AAV4GX03"/>
<sequence length="92" mass="10204">MRVGAALKAPARAGRARHSGKTICLGEGTLNNHLSLLPCRGPSKSQRLRERTPKENQAETGGTRPKGANKTERRNCRACKLWYHVHNFTNGR</sequence>
<name>A0AAV4GX03_9GAST</name>
<organism evidence="2 3">
    <name type="scientific">Elysia marginata</name>
    <dbReference type="NCBI Taxonomy" id="1093978"/>
    <lineage>
        <taxon>Eukaryota</taxon>
        <taxon>Metazoa</taxon>
        <taxon>Spiralia</taxon>
        <taxon>Lophotrochozoa</taxon>
        <taxon>Mollusca</taxon>
        <taxon>Gastropoda</taxon>
        <taxon>Heterobranchia</taxon>
        <taxon>Euthyneura</taxon>
        <taxon>Panpulmonata</taxon>
        <taxon>Sacoglossa</taxon>
        <taxon>Placobranchoidea</taxon>
        <taxon>Plakobranchidae</taxon>
        <taxon>Elysia</taxon>
    </lineage>
</organism>
<feature type="region of interest" description="Disordered" evidence="1">
    <location>
        <begin position="36"/>
        <end position="72"/>
    </location>
</feature>
<feature type="compositionally biased region" description="Basic and acidic residues" evidence="1">
    <location>
        <begin position="47"/>
        <end position="57"/>
    </location>
</feature>
<keyword evidence="3" id="KW-1185">Reference proteome</keyword>
<dbReference type="EMBL" id="BMAT01001639">
    <property type="protein sequence ID" value="GFR89641.1"/>
    <property type="molecule type" value="Genomic_DNA"/>
</dbReference>
<proteinExistence type="predicted"/>
<evidence type="ECO:0000313" key="2">
    <source>
        <dbReference type="EMBL" id="GFR89641.1"/>
    </source>
</evidence>